<dbReference type="PRINTS" id="PR00455">
    <property type="entry name" value="HTHTETR"/>
</dbReference>
<gene>
    <name evidence="4" type="ORF">SAMN04489732_102574</name>
</gene>
<dbReference type="OrthoDB" id="4538622at2"/>
<dbReference type="InterPro" id="IPR050109">
    <property type="entry name" value="HTH-type_TetR-like_transc_reg"/>
</dbReference>
<name>A0A1H8TED3_9PSEU</name>
<dbReference type="GO" id="GO:0003700">
    <property type="term" value="F:DNA-binding transcription factor activity"/>
    <property type="evidence" value="ECO:0007669"/>
    <property type="project" value="TreeGrafter"/>
</dbReference>
<dbReference type="AlphaFoldDB" id="A0A1H8TED3"/>
<dbReference type="SUPFAM" id="SSF46689">
    <property type="entry name" value="Homeodomain-like"/>
    <property type="match status" value="1"/>
</dbReference>
<dbReference type="Proteomes" id="UP000198582">
    <property type="component" value="Unassembled WGS sequence"/>
</dbReference>
<dbReference type="PANTHER" id="PTHR30055">
    <property type="entry name" value="HTH-TYPE TRANSCRIPTIONAL REGULATOR RUTR"/>
    <property type="match status" value="1"/>
</dbReference>
<keyword evidence="5" id="KW-1185">Reference proteome</keyword>
<dbReference type="Pfam" id="PF00440">
    <property type="entry name" value="TetR_N"/>
    <property type="match status" value="1"/>
</dbReference>
<dbReference type="PANTHER" id="PTHR30055:SF226">
    <property type="entry name" value="HTH-TYPE TRANSCRIPTIONAL REGULATOR PKSA"/>
    <property type="match status" value="1"/>
</dbReference>
<sequence length="184" mass="19793">MTSTRQEQHARTHQNLLDATVGCLVEFGYAGTTTQRVQERAGVSRGALLHHFGSKQELFVAAIHHVAEGRLARLREEGPADSLRGLVTALRASMSGPLYLAGLELWMGARTDPALHASLVPAERELGRELRAAFGKVSPLSEKEGRIALDSLLMLLRGLALTGVLREDDAGADAIVAQWLAGHS</sequence>
<feature type="DNA-binding region" description="H-T-H motif" evidence="2">
    <location>
        <begin position="33"/>
        <end position="52"/>
    </location>
</feature>
<dbReference type="RefSeq" id="WP_091614293.1">
    <property type="nucleotide sequence ID" value="NZ_FOEF01000002.1"/>
</dbReference>
<dbReference type="EMBL" id="FOEF01000002">
    <property type="protein sequence ID" value="SEO89282.1"/>
    <property type="molecule type" value="Genomic_DNA"/>
</dbReference>
<evidence type="ECO:0000313" key="5">
    <source>
        <dbReference type="Proteomes" id="UP000198582"/>
    </source>
</evidence>
<organism evidence="4 5">
    <name type="scientific">Amycolatopsis saalfeldensis</name>
    <dbReference type="NCBI Taxonomy" id="394193"/>
    <lineage>
        <taxon>Bacteria</taxon>
        <taxon>Bacillati</taxon>
        <taxon>Actinomycetota</taxon>
        <taxon>Actinomycetes</taxon>
        <taxon>Pseudonocardiales</taxon>
        <taxon>Pseudonocardiaceae</taxon>
        <taxon>Amycolatopsis</taxon>
    </lineage>
</organism>
<protein>
    <submittedName>
        <fullName evidence="4">Regulatory protein, tetR family</fullName>
    </submittedName>
</protein>
<dbReference type="GO" id="GO:0000976">
    <property type="term" value="F:transcription cis-regulatory region binding"/>
    <property type="evidence" value="ECO:0007669"/>
    <property type="project" value="TreeGrafter"/>
</dbReference>
<dbReference type="STRING" id="394193.SAMN04489732_102574"/>
<keyword evidence="1 2" id="KW-0238">DNA-binding</keyword>
<accession>A0A1H8TED3</accession>
<dbReference type="InterPro" id="IPR001647">
    <property type="entry name" value="HTH_TetR"/>
</dbReference>
<feature type="domain" description="HTH tetR-type" evidence="3">
    <location>
        <begin position="10"/>
        <end position="70"/>
    </location>
</feature>
<reference evidence="4 5" key="1">
    <citation type="submission" date="2016-10" db="EMBL/GenBank/DDBJ databases">
        <authorList>
            <person name="de Groot N.N."/>
        </authorList>
    </citation>
    <scope>NUCLEOTIDE SEQUENCE [LARGE SCALE GENOMIC DNA]</scope>
    <source>
        <strain evidence="4 5">DSM 44993</strain>
    </source>
</reference>
<evidence type="ECO:0000256" key="1">
    <source>
        <dbReference type="ARBA" id="ARBA00023125"/>
    </source>
</evidence>
<proteinExistence type="predicted"/>
<evidence type="ECO:0000256" key="2">
    <source>
        <dbReference type="PROSITE-ProRule" id="PRU00335"/>
    </source>
</evidence>
<evidence type="ECO:0000313" key="4">
    <source>
        <dbReference type="EMBL" id="SEO89282.1"/>
    </source>
</evidence>
<dbReference type="Gene3D" id="1.10.357.10">
    <property type="entry name" value="Tetracycline Repressor, domain 2"/>
    <property type="match status" value="1"/>
</dbReference>
<dbReference type="InterPro" id="IPR009057">
    <property type="entry name" value="Homeodomain-like_sf"/>
</dbReference>
<evidence type="ECO:0000259" key="3">
    <source>
        <dbReference type="PROSITE" id="PS50977"/>
    </source>
</evidence>
<dbReference type="PROSITE" id="PS50977">
    <property type="entry name" value="HTH_TETR_2"/>
    <property type="match status" value="1"/>
</dbReference>